<proteinExistence type="predicted"/>
<dbReference type="AlphaFoldDB" id="A0A803P190"/>
<name>A0A803P190_CANSA</name>
<evidence type="ECO:0000313" key="1">
    <source>
        <dbReference type="EnsemblPlants" id="cds.evm.model.02.474"/>
    </source>
</evidence>
<evidence type="ECO:0000313" key="2">
    <source>
        <dbReference type="Proteomes" id="UP000596661"/>
    </source>
</evidence>
<sequence>MASPNDLMRDYSLIYIIKSFGFWFEIRGLSRNLWSGSGSVQVESQGQAVFRILGPCLRCESSLSTGSSGSGRGWSFVLYWVLSPKFWVSSDRGSLCIKTLRPAPRFWSKFLWAVVVNAGRL</sequence>
<dbReference type="EnsemblPlants" id="evm.model.02.474">
    <property type="protein sequence ID" value="cds.evm.model.02.474"/>
    <property type="gene ID" value="evm.TU.02.474"/>
</dbReference>
<dbReference type="Proteomes" id="UP000596661">
    <property type="component" value="Chromosome 2"/>
</dbReference>
<dbReference type="Gramene" id="evm.model.02.474">
    <property type="protein sequence ID" value="cds.evm.model.02.474"/>
    <property type="gene ID" value="evm.TU.02.474"/>
</dbReference>
<reference evidence="1" key="1">
    <citation type="submission" date="2018-11" db="EMBL/GenBank/DDBJ databases">
        <authorList>
            <person name="Grassa J C."/>
        </authorList>
    </citation>
    <scope>NUCLEOTIDE SEQUENCE [LARGE SCALE GENOMIC DNA]</scope>
</reference>
<reference evidence="1" key="2">
    <citation type="submission" date="2021-03" db="UniProtKB">
        <authorList>
            <consortium name="EnsemblPlants"/>
        </authorList>
    </citation>
    <scope>IDENTIFICATION</scope>
</reference>
<dbReference type="EMBL" id="UZAU01000112">
    <property type="status" value="NOT_ANNOTATED_CDS"/>
    <property type="molecule type" value="Genomic_DNA"/>
</dbReference>
<organism evidence="1 2">
    <name type="scientific">Cannabis sativa</name>
    <name type="common">Hemp</name>
    <name type="synonym">Marijuana</name>
    <dbReference type="NCBI Taxonomy" id="3483"/>
    <lineage>
        <taxon>Eukaryota</taxon>
        <taxon>Viridiplantae</taxon>
        <taxon>Streptophyta</taxon>
        <taxon>Embryophyta</taxon>
        <taxon>Tracheophyta</taxon>
        <taxon>Spermatophyta</taxon>
        <taxon>Magnoliopsida</taxon>
        <taxon>eudicotyledons</taxon>
        <taxon>Gunneridae</taxon>
        <taxon>Pentapetalae</taxon>
        <taxon>rosids</taxon>
        <taxon>fabids</taxon>
        <taxon>Rosales</taxon>
        <taxon>Cannabaceae</taxon>
        <taxon>Cannabis</taxon>
    </lineage>
</organism>
<protein>
    <submittedName>
        <fullName evidence="1">Uncharacterized protein</fullName>
    </submittedName>
</protein>
<keyword evidence="2" id="KW-1185">Reference proteome</keyword>
<accession>A0A803P190</accession>